<dbReference type="SMART" id="SM00342">
    <property type="entry name" value="HTH_ARAC"/>
    <property type="match status" value="1"/>
</dbReference>
<dbReference type="GO" id="GO:0003700">
    <property type="term" value="F:DNA-binding transcription factor activity"/>
    <property type="evidence" value="ECO:0007669"/>
    <property type="project" value="InterPro"/>
</dbReference>
<dbReference type="Pfam" id="PF20240">
    <property type="entry name" value="DUF6597"/>
    <property type="match status" value="1"/>
</dbReference>
<keyword evidence="1" id="KW-0805">Transcription regulation</keyword>
<evidence type="ECO:0000259" key="3">
    <source>
        <dbReference type="PROSITE" id="PS01124"/>
    </source>
</evidence>
<evidence type="ECO:0000256" key="2">
    <source>
        <dbReference type="ARBA" id="ARBA00023163"/>
    </source>
</evidence>
<reference evidence="4" key="2">
    <citation type="submission" date="2015-10" db="EMBL/GenBank/DDBJ databases">
        <authorList>
            <person name="Gilbert D.G."/>
        </authorList>
    </citation>
    <scope>NUCLEOTIDE SEQUENCE</scope>
    <source>
        <strain evidence="4">GO-13</strain>
    </source>
</reference>
<reference evidence="5 7" key="3">
    <citation type="submission" date="2023-03" db="EMBL/GenBank/DDBJ databases">
        <title>Agriculturally important microbes genome sequencing.</title>
        <authorList>
            <person name="Dunlap C."/>
        </authorList>
    </citation>
    <scope>NUCLEOTIDE SEQUENCE [LARGE SCALE GENOMIC DNA]</scope>
    <source>
        <strain evidence="5 7">CBP-3203</strain>
    </source>
</reference>
<evidence type="ECO:0000313" key="4">
    <source>
        <dbReference type="EMBL" id="KRT93310.1"/>
    </source>
</evidence>
<dbReference type="PROSITE" id="PS01124">
    <property type="entry name" value="HTH_ARAC_FAMILY_2"/>
    <property type="match status" value="1"/>
</dbReference>
<comment type="caution">
    <text evidence="4">The sequence shown here is derived from an EMBL/GenBank/DDBJ whole genome shotgun (WGS) entry which is preliminary data.</text>
</comment>
<dbReference type="Proteomes" id="UP000036168">
    <property type="component" value="Unassembled WGS sequence"/>
</dbReference>
<dbReference type="GO" id="GO:0043565">
    <property type="term" value="F:sequence-specific DNA binding"/>
    <property type="evidence" value="ECO:0007669"/>
    <property type="project" value="InterPro"/>
</dbReference>
<proteinExistence type="predicted"/>
<evidence type="ECO:0000313" key="6">
    <source>
        <dbReference type="Proteomes" id="UP000036168"/>
    </source>
</evidence>
<evidence type="ECO:0000313" key="7">
    <source>
        <dbReference type="Proteomes" id="UP001341297"/>
    </source>
</evidence>
<evidence type="ECO:0000256" key="1">
    <source>
        <dbReference type="ARBA" id="ARBA00023015"/>
    </source>
</evidence>
<dbReference type="Pfam" id="PF12833">
    <property type="entry name" value="HTH_18"/>
    <property type="match status" value="1"/>
</dbReference>
<dbReference type="InterPro" id="IPR018060">
    <property type="entry name" value="HTH_AraC"/>
</dbReference>
<sequence length="275" mass="33247">MKYEEKKPPAELEPYIKCFWYLNREYHESDNEEILWPDGCYEMIFHFGTKYKVQNQLMDTSFLIGSLTHYHRLTAHGNIRLFGIRLKPWGLKFWVDTDIKELRDKFVPLDTLFKQNTIEHIESRLKDLELEEGMTLLHKFMLNSFKQNHFVDKHFIRILTELYEFPVQQDIQTLVSRSHYSQRQFERKVLELTGLSPKKLSKVARFNQVRLKIFFAPETDLHDCMHEFGYYDYAHFSKDFKECIGLTPKEYKNWILEKKNQGQNKQENVVFLQDE</sequence>
<name>A0A0T6BP08_9BACI</name>
<dbReference type="InterPro" id="IPR046532">
    <property type="entry name" value="DUF6597"/>
</dbReference>
<dbReference type="EMBL" id="JARRTL010000034">
    <property type="protein sequence ID" value="MEC0487506.1"/>
    <property type="molecule type" value="Genomic_DNA"/>
</dbReference>
<keyword evidence="7" id="KW-1185">Reference proteome</keyword>
<feature type="domain" description="HTH araC/xylS-type" evidence="3">
    <location>
        <begin position="153"/>
        <end position="254"/>
    </location>
</feature>
<dbReference type="RefSeq" id="WP_048356406.1">
    <property type="nucleotide sequence ID" value="NZ_CP023481.1"/>
</dbReference>
<dbReference type="InterPro" id="IPR009057">
    <property type="entry name" value="Homeodomain-like_sf"/>
</dbReference>
<keyword evidence="2" id="KW-0804">Transcription</keyword>
<dbReference type="Gene3D" id="1.10.10.60">
    <property type="entry name" value="Homeodomain-like"/>
    <property type="match status" value="1"/>
</dbReference>
<organism evidence="4 6">
    <name type="scientific">Bacillus glycinifermentans</name>
    <dbReference type="NCBI Taxonomy" id="1664069"/>
    <lineage>
        <taxon>Bacteria</taxon>
        <taxon>Bacillati</taxon>
        <taxon>Bacillota</taxon>
        <taxon>Bacilli</taxon>
        <taxon>Bacillales</taxon>
        <taxon>Bacillaceae</taxon>
        <taxon>Bacillus</taxon>
    </lineage>
</organism>
<dbReference type="STRING" id="1664069.BGLY_1314"/>
<reference evidence="4 6" key="1">
    <citation type="journal article" date="2015" name="Int. J. Syst. Evol. Microbiol.">
        <title>Bacillus glycinifermentans sp. nov., isolated from fermented soybean paste.</title>
        <authorList>
            <person name="Kim S.J."/>
            <person name="Dunlap C.A."/>
            <person name="Kwon S.W."/>
            <person name="Rooney A.P."/>
        </authorList>
    </citation>
    <scope>NUCLEOTIDE SEQUENCE [LARGE SCALE GENOMIC DNA]</scope>
    <source>
        <strain evidence="4 6">GO-13</strain>
    </source>
</reference>
<dbReference type="Proteomes" id="UP001341297">
    <property type="component" value="Unassembled WGS sequence"/>
</dbReference>
<gene>
    <name evidence="4" type="ORF">AB447_220415</name>
    <name evidence="5" type="ORF">P8828_22405</name>
</gene>
<accession>A0A0T6BP08</accession>
<dbReference type="EMBL" id="LECW02000022">
    <property type="protein sequence ID" value="KRT93310.1"/>
    <property type="molecule type" value="Genomic_DNA"/>
</dbReference>
<protein>
    <submittedName>
        <fullName evidence="5">Helix-turn-helix domain-containing protein</fullName>
    </submittedName>
</protein>
<dbReference type="AlphaFoldDB" id="A0A0T6BP08"/>
<dbReference type="SUPFAM" id="SSF46689">
    <property type="entry name" value="Homeodomain-like"/>
    <property type="match status" value="1"/>
</dbReference>
<evidence type="ECO:0000313" key="5">
    <source>
        <dbReference type="EMBL" id="MEC0487506.1"/>
    </source>
</evidence>